<accession>A0A8J5S5J1</accession>
<reference evidence="1" key="2">
    <citation type="submission" date="2021-02" db="EMBL/GenBank/DDBJ databases">
        <authorList>
            <person name="Kimball J.A."/>
            <person name="Haas M.W."/>
            <person name="Macchietto M."/>
            <person name="Kono T."/>
            <person name="Duquette J."/>
            <person name="Shao M."/>
        </authorList>
    </citation>
    <scope>NUCLEOTIDE SEQUENCE</scope>
    <source>
        <tissue evidence="1">Fresh leaf tissue</tissue>
    </source>
</reference>
<comment type="caution">
    <text evidence="1">The sequence shown here is derived from an EMBL/GenBank/DDBJ whole genome shotgun (WGS) entry which is preliminary data.</text>
</comment>
<organism evidence="1 2">
    <name type="scientific">Zizania palustris</name>
    <name type="common">Northern wild rice</name>
    <dbReference type="NCBI Taxonomy" id="103762"/>
    <lineage>
        <taxon>Eukaryota</taxon>
        <taxon>Viridiplantae</taxon>
        <taxon>Streptophyta</taxon>
        <taxon>Embryophyta</taxon>
        <taxon>Tracheophyta</taxon>
        <taxon>Spermatophyta</taxon>
        <taxon>Magnoliopsida</taxon>
        <taxon>Liliopsida</taxon>
        <taxon>Poales</taxon>
        <taxon>Poaceae</taxon>
        <taxon>BOP clade</taxon>
        <taxon>Oryzoideae</taxon>
        <taxon>Oryzeae</taxon>
        <taxon>Zizaniinae</taxon>
        <taxon>Zizania</taxon>
    </lineage>
</organism>
<evidence type="ECO:0000313" key="1">
    <source>
        <dbReference type="EMBL" id="KAG8069335.1"/>
    </source>
</evidence>
<reference evidence="1" key="1">
    <citation type="journal article" date="2021" name="bioRxiv">
        <title>Whole Genome Assembly and Annotation of Northern Wild Rice, Zizania palustris L., Supports a Whole Genome Duplication in the Zizania Genus.</title>
        <authorList>
            <person name="Haas M."/>
            <person name="Kono T."/>
            <person name="Macchietto M."/>
            <person name="Millas R."/>
            <person name="McGilp L."/>
            <person name="Shao M."/>
            <person name="Duquette J."/>
            <person name="Hirsch C.N."/>
            <person name="Kimball J."/>
        </authorList>
    </citation>
    <scope>NUCLEOTIDE SEQUENCE</scope>
    <source>
        <tissue evidence="1">Fresh leaf tissue</tissue>
    </source>
</reference>
<dbReference type="EMBL" id="JAAALK010000284">
    <property type="protein sequence ID" value="KAG8069335.1"/>
    <property type="molecule type" value="Genomic_DNA"/>
</dbReference>
<keyword evidence="2" id="KW-1185">Reference proteome</keyword>
<dbReference type="Proteomes" id="UP000729402">
    <property type="component" value="Unassembled WGS sequence"/>
</dbReference>
<sequence>MSCCPLWYVVCCLPPYRPNFWRYCSDLEDDANCCMHRRTTSKKAVVGAVRKTSAALLQKAASRRVVQRHSHRRLLATRCIVKRTACSPFSCAVEPASKDVPQLPVVPVLLCGPPRNASPER</sequence>
<name>A0A8J5S5J1_ZIZPA</name>
<protein>
    <submittedName>
        <fullName evidence="1">Uncharacterized protein</fullName>
    </submittedName>
</protein>
<gene>
    <name evidence="1" type="ORF">GUJ93_ZPchr0005g14296</name>
</gene>
<proteinExistence type="predicted"/>
<evidence type="ECO:0000313" key="2">
    <source>
        <dbReference type="Proteomes" id="UP000729402"/>
    </source>
</evidence>
<dbReference type="AlphaFoldDB" id="A0A8J5S5J1"/>